<organism evidence="1">
    <name type="scientific">uncultured Caudovirales phage</name>
    <dbReference type="NCBI Taxonomy" id="2100421"/>
    <lineage>
        <taxon>Viruses</taxon>
        <taxon>Duplodnaviria</taxon>
        <taxon>Heunggongvirae</taxon>
        <taxon>Uroviricota</taxon>
        <taxon>Caudoviricetes</taxon>
        <taxon>Peduoviridae</taxon>
        <taxon>Maltschvirus</taxon>
        <taxon>Maltschvirus maltsch</taxon>
    </lineage>
</organism>
<sequence>MSYYQPDCWVVLKLPEGYKVLAGWSGGYLDGSAWRLNSGITRVEEKLDWKDQRYYVFYGHTGSEYWCHPETYMLKMPMAGIYNQLKEKYHDQVEIMPEDTDWMSMEWKI</sequence>
<proteinExistence type="predicted"/>
<name>A0A6J5QKQ3_9CAUD</name>
<gene>
    <name evidence="1" type="ORF">UFOVP1071_41</name>
</gene>
<dbReference type="EMBL" id="LR797022">
    <property type="protein sequence ID" value="CAB4181525.1"/>
    <property type="molecule type" value="Genomic_DNA"/>
</dbReference>
<protein>
    <submittedName>
        <fullName evidence="1">Uncharacterized protein</fullName>
    </submittedName>
</protein>
<evidence type="ECO:0000313" key="1">
    <source>
        <dbReference type="EMBL" id="CAB4181525.1"/>
    </source>
</evidence>
<reference evidence="1" key="1">
    <citation type="submission" date="2020-05" db="EMBL/GenBank/DDBJ databases">
        <authorList>
            <person name="Chiriac C."/>
            <person name="Salcher M."/>
            <person name="Ghai R."/>
            <person name="Kavagutti S V."/>
        </authorList>
    </citation>
    <scope>NUCLEOTIDE SEQUENCE</scope>
</reference>
<accession>A0A6J5QKQ3</accession>